<evidence type="ECO:0000313" key="3">
    <source>
        <dbReference type="Proteomes" id="UP000028939"/>
    </source>
</evidence>
<reference evidence="1 3" key="1">
    <citation type="submission" date="2014-08" db="EMBL/GenBank/DDBJ databases">
        <title>Complete genome sequence of Corynebacterium ureicelerivorans DSM 45051, a lipophilic and urea-splitting isolate from a blood culture of a septicaemia patient.</title>
        <authorList>
            <person name="Tippelt A."/>
            <person name="Albersmeier A."/>
            <person name="Brinkrolf K."/>
            <person name="Ruckert C."/>
            <person name="Tauch A."/>
        </authorList>
    </citation>
    <scope>NUCLEOTIDE SEQUENCE [LARGE SCALE GENOMIC DNA]</scope>
    <source>
        <strain evidence="1 3">IMMIB RIV-2301</strain>
        <plasmid evidence="3">Plasmid unnamed</plasmid>
        <plasmid evidence="2">unnamed</plasmid>
    </source>
</reference>
<accession>A0A077HH99</accession>
<evidence type="ECO:0000313" key="2">
    <source>
        <dbReference type="EMBL" id="AIL97802.1"/>
    </source>
</evidence>
<proteinExistence type="predicted"/>
<dbReference type="STRING" id="401472.CUREI_02970"/>
<dbReference type="KEGG" id="cuv:CUREI_02970"/>
<protein>
    <submittedName>
        <fullName evidence="1">Uncharacterized protein</fullName>
    </submittedName>
</protein>
<sequence length="99" mass="10958">MWGETHPAEAAYYANIAVHRGWHVAADRAMGYLANTGREFTADDLRRLLDQAGDPTTPNAYGGLLMAWSRRGIIRKTGYRCSTQPKRHGGVNAVWVGTK</sequence>
<name>A0A077HH99_9CORY</name>
<keyword evidence="3" id="KW-1185">Reference proteome</keyword>
<dbReference type="Proteomes" id="UP000028939">
    <property type="component" value="Chromosome"/>
</dbReference>
<dbReference type="EMBL" id="CP009216">
    <property type="protein sequence ID" value="AIL97802.1"/>
    <property type="molecule type" value="Genomic_DNA"/>
</dbReference>
<dbReference type="AlphaFoldDB" id="A0A077HH99"/>
<organism evidence="1 3">
    <name type="scientific">Corynebacterium ureicelerivorans</name>
    <dbReference type="NCBI Taxonomy" id="401472"/>
    <lineage>
        <taxon>Bacteria</taxon>
        <taxon>Bacillati</taxon>
        <taxon>Actinomycetota</taxon>
        <taxon>Actinomycetes</taxon>
        <taxon>Mycobacteriales</taxon>
        <taxon>Corynebacteriaceae</taxon>
        <taxon>Corynebacterium</taxon>
    </lineage>
</organism>
<dbReference type="EMBL" id="CP009215">
    <property type="protein sequence ID" value="AIL96398.1"/>
    <property type="molecule type" value="Genomic_DNA"/>
</dbReference>
<dbReference type="Proteomes" id="UP000028939">
    <property type="component" value="Plasmid unnamed"/>
</dbReference>
<dbReference type="KEGG" id="cuv:CUREI_11505"/>
<evidence type="ECO:0000313" key="1">
    <source>
        <dbReference type="EMBL" id="AIL96398.1"/>
    </source>
</evidence>
<gene>
    <name evidence="1" type="ORF">CUREI_02970</name>
    <name evidence="2" type="ORF">CUREI_11505</name>
</gene>
<dbReference type="HOGENOM" id="CLU_152436_0_0_11"/>
<geneLocation type="plasmid" evidence="2">
    <name>unnamed</name>
</geneLocation>
<keyword evidence="2" id="KW-0614">Plasmid</keyword>